<sequence>MTDLKLAIFDMDGLMFDTEKIMHNAYMEAGNLYNYKFDDSVFAKTTGASSKRRNKILIDTFGKDFPLEKVLSYKEKKFKDTIHKYGVPIKPGLIELMDFFKENKIKIAVASSSKRSIVEYNVCHAGVYDDIDYIISGEELKESKPNPEIFLKPCEFFNINTDNAIVMEDSTNGIIAAIRAHIKPIWIPDLIQIPDDVKDKLFAQARDLSQVIDIVKNKFK</sequence>
<evidence type="ECO:0000313" key="1">
    <source>
        <dbReference type="EMBL" id="CDL91347.1"/>
    </source>
</evidence>
<dbReference type="NCBIfam" id="TIGR01509">
    <property type="entry name" value="HAD-SF-IA-v3"/>
    <property type="match status" value="1"/>
</dbReference>
<dbReference type="PANTHER" id="PTHR18901:SF38">
    <property type="entry name" value="PSEUDOURIDINE-5'-PHOSPHATASE"/>
    <property type="match status" value="1"/>
</dbReference>
<protein>
    <recommendedName>
        <fullName evidence="3">Hydrolase, haloacid dehalogenase-like family</fullName>
    </recommendedName>
</protein>
<dbReference type="EMBL" id="CBXI010000023">
    <property type="protein sequence ID" value="CDL91347.1"/>
    <property type="molecule type" value="Genomic_DNA"/>
</dbReference>
<keyword evidence="2" id="KW-1185">Reference proteome</keyword>
<dbReference type="InterPro" id="IPR006439">
    <property type="entry name" value="HAD-SF_hydro_IA"/>
</dbReference>
<dbReference type="OrthoDB" id="9797743at2"/>
<dbReference type="Gene3D" id="1.10.150.240">
    <property type="entry name" value="Putative phosphatase, domain 2"/>
    <property type="match status" value="1"/>
</dbReference>
<dbReference type="InterPro" id="IPR023214">
    <property type="entry name" value="HAD_sf"/>
</dbReference>
<comment type="caution">
    <text evidence="1">The sequence shown here is derived from an EMBL/GenBank/DDBJ whole genome shotgun (WGS) entry which is preliminary data.</text>
</comment>
<organism evidence="1 2">
    <name type="scientific">Clostridium tyrobutyricum DIVETGP</name>
    <dbReference type="NCBI Taxonomy" id="1408889"/>
    <lineage>
        <taxon>Bacteria</taxon>
        <taxon>Bacillati</taxon>
        <taxon>Bacillota</taxon>
        <taxon>Clostridia</taxon>
        <taxon>Eubacteriales</taxon>
        <taxon>Clostridiaceae</taxon>
        <taxon>Clostridium</taxon>
    </lineage>
</organism>
<dbReference type="PANTHER" id="PTHR18901">
    <property type="entry name" value="2-DEOXYGLUCOSE-6-PHOSPHATE PHOSPHATASE 2"/>
    <property type="match status" value="1"/>
</dbReference>
<dbReference type="PRINTS" id="PR00413">
    <property type="entry name" value="HADHALOGNASE"/>
</dbReference>
<dbReference type="SFLD" id="SFLDG01129">
    <property type="entry name" value="C1.5:_HAD__Beta-PGM__Phosphata"/>
    <property type="match status" value="1"/>
</dbReference>
<dbReference type="RefSeq" id="WP_017751645.1">
    <property type="nucleotide sequence ID" value="NZ_CBXI010000023.1"/>
</dbReference>
<dbReference type="AlphaFoldDB" id="W6NGY3"/>
<dbReference type="InterPro" id="IPR023198">
    <property type="entry name" value="PGP-like_dom2"/>
</dbReference>
<dbReference type="SFLD" id="SFLDS00003">
    <property type="entry name" value="Haloacid_Dehalogenase"/>
    <property type="match status" value="1"/>
</dbReference>
<evidence type="ECO:0000313" key="2">
    <source>
        <dbReference type="Proteomes" id="UP000019482"/>
    </source>
</evidence>
<dbReference type="InterPro" id="IPR041492">
    <property type="entry name" value="HAD_2"/>
</dbReference>
<gene>
    <name evidence="1" type="ORF">CTDIVETGP_1417</name>
</gene>
<dbReference type="Gene3D" id="3.40.50.1000">
    <property type="entry name" value="HAD superfamily/HAD-like"/>
    <property type="match status" value="1"/>
</dbReference>
<proteinExistence type="predicted"/>
<dbReference type="CDD" id="cd07505">
    <property type="entry name" value="HAD_BPGM-like"/>
    <property type="match status" value="1"/>
</dbReference>
<dbReference type="SUPFAM" id="SSF56784">
    <property type="entry name" value="HAD-like"/>
    <property type="match status" value="1"/>
</dbReference>
<evidence type="ECO:0008006" key="3">
    <source>
        <dbReference type="Google" id="ProtNLM"/>
    </source>
</evidence>
<accession>W6NGY3</accession>
<dbReference type="Proteomes" id="UP000019482">
    <property type="component" value="Unassembled WGS sequence"/>
</dbReference>
<name>W6NGY3_CLOTY</name>
<dbReference type="GeneID" id="29420870"/>
<dbReference type="Pfam" id="PF13419">
    <property type="entry name" value="HAD_2"/>
    <property type="match status" value="1"/>
</dbReference>
<dbReference type="InterPro" id="IPR036412">
    <property type="entry name" value="HAD-like_sf"/>
</dbReference>
<reference evidence="1 2" key="1">
    <citation type="journal article" date="2015" name="Genome Announc.">
        <title>Draft Genome Sequence of Clostridium tyrobutyricum Strain DIVETGP, Isolated from Cow's Milk for Grana Padano Production.</title>
        <authorList>
            <person name="Soggiu A."/>
            <person name="Piras C."/>
            <person name="Gaiarsa S."/>
            <person name="Sassera D."/>
            <person name="Roncada P."/>
            <person name="Bendixen E."/>
            <person name="Brasca M."/>
            <person name="Bonizzi L."/>
        </authorList>
    </citation>
    <scope>NUCLEOTIDE SEQUENCE [LARGE SCALE GENOMIC DNA]</scope>
    <source>
        <strain evidence="1 2">DIVETGP</strain>
    </source>
</reference>